<feature type="non-terminal residue" evidence="1">
    <location>
        <position position="103"/>
    </location>
</feature>
<comment type="caution">
    <text evidence="1">The sequence shown here is derived from an EMBL/GenBank/DDBJ whole genome shotgun (WGS) entry which is preliminary data.</text>
</comment>
<evidence type="ECO:0000313" key="2">
    <source>
        <dbReference type="Proteomes" id="UP000663874"/>
    </source>
</evidence>
<dbReference type="AlphaFoldDB" id="A0A820MB98"/>
<gene>
    <name evidence="1" type="ORF">FNK824_LOCUS42999</name>
</gene>
<proteinExistence type="predicted"/>
<name>A0A820MB98_9BILA</name>
<dbReference type="Proteomes" id="UP000663874">
    <property type="component" value="Unassembled WGS sequence"/>
</dbReference>
<feature type="non-terminal residue" evidence="1">
    <location>
        <position position="1"/>
    </location>
</feature>
<evidence type="ECO:0000313" key="1">
    <source>
        <dbReference type="EMBL" id="CAF4371215.1"/>
    </source>
</evidence>
<protein>
    <submittedName>
        <fullName evidence="1">Uncharacterized protein</fullName>
    </submittedName>
</protein>
<dbReference type="EMBL" id="CAJOBE010055694">
    <property type="protein sequence ID" value="CAF4371215.1"/>
    <property type="molecule type" value="Genomic_DNA"/>
</dbReference>
<sequence>IDQLIKQVESILDEIHAIFGRHSSTRQISMIIRHEQSQKMRTIRTNQQIAKDFSLERPIIDPLPTSTVKNDNLQQQAEYRRPQNIRRHVTAVPNRSAQSTIKT</sequence>
<organism evidence="1 2">
    <name type="scientific">Rotaria sordida</name>
    <dbReference type="NCBI Taxonomy" id="392033"/>
    <lineage>
        <taxon>Eukaryota</taxon>
        <taxon>Metazoa</taxon>
        <taxon>Spiralia</taxon>
        <taxon>Gnathifera</taxon>
        <taxon>Rotifera</taxon>
        <taxon>Eurotatoria</taxon>
        <taxon>Bdelloidea</taxon>
        <taxon>Philodinida</taxon>
        <taxon>Philodinidae</taxon>
        <taxon>Rotaria</taxon>
    </lineage>
</organism>
<reference evidence="1" key="1">
    <citation type="submission" date="2021-02" db="EMBL/GenBank/DDBJ databases">
        <authorList>
            <person name="Nowell W R."/>
        </authorList>
    </citation>
    <scope>NUCLEOTIDE SEQUENCE</scope>
</reference>
<accession>A0A820MB98</accession>